<dbReference type="Gene3D" id="3.40.50.300">
    <property type="entry name" value="P-loop containing nucleotide triphosphate hydrolases"/>
    <property type="match status" value="1"/>
</dbReference>
<evidence type="ECO:0000256" key="3">
    <source>
        <dbReference type="ARBA" id="ARBA00023134"/>
    </source>
</evidence>
<sequence>MSEEKESQSFNNRTLLKIVVLGDSSVGKTALLRQYVDNKFVEIHQATIGADLLTKTVTIDNTFIILQIWDTEEGGKEGEKKTIPKNTAIIIIANIYFSLSPYCPTVCKIQAGQERYNALGNAYYRGADGCILVYDISSKESFSHVHQWYENFVEQASHPNVPEIKFILLGNKSDLKDARQVSTEDGQNYAKTHNMLFFETSAKNGTNVNEAFLALLRNISILENFILYSDDVALKLKSIEEETEKNNVKKYSGCSCLLI</sequence>
<evidence type="ECO:0000256" key="1">
    <source>
        <dbReference type="ARBA" id="ARBA00006270"/>
    </source>
</evidence>
<accession>X6LZA6</accession>
<dbReference type="PROSITE" id="PS51419">
    <property type="entry name" value="RAB"/>
    <property type="match status" value="1"/>
</dbReference>
<proteinExistence type="inferred from homology"/>
<comment type="caution">
    <text evidence="4">The sequence shown here is derived from an EMBL/GenBank/DDBJ whole genome shotgun (WGS) entry which is preliminary data.</text>
</comment>
<gene>
    <name evidence="4" type="ORF">RFI_30129</name>
</gene>
<evidence type="ECO:0000256" key="2">
    <source>
        <dbReference type="ARBA" id="ARBA00022741"/>
    </source>
</evidence>
<keyword evidence="3" id="KW-0342">GTP-binding</keyword>
<dbReference type="EMBL" id="ASPP01026314">
    <property type="protein sequence ID" value="ETO07263.1"/>
    <property type="molecule type" value="Genomic_DNA"/>
</dbReference>
<dbReference type="GO" id="GO:0003924">
    <property type="term" value="F:GTPase activity"/>
    <property type="evidence" value="ECO:0007669"/>
    <property type="project" value="InterPro"/>
</dbReference>
<dbReference type="PANTHER" id="PTHR47981:SF20">
    <property type="entry name" value="RAS-RELATED PROTEIN RAB-7A"/>
    <property type="match status" value="1"/>
</dbReference>
<dbReference type="PANTHER" id="PTHR47981">
    <property type="entry name" value="RAB FAMILY"/>
    <property type="match status" value="1"/>
</dbReference>
<dbReference type="GO" id="GO:0005525">
    <property type="term" value="F:GTP binding"/>
    <property type="evidence" value="ECO:0007669"/>
    <property type="project" value="UniProtKB-KW"/>
</dbReference>
<evidence type="ECO:0000313" key="5">
    <source>
        <dbReference type="Proteomes" id="UP000023152"/>
    </source>
</evidence>
<organism evidence="4 5">
    <name type="scientific">Reticulomyxa filosa</name>
    <dbReference type="NCBI Taxonomy" id="46433"/>
    <lineage>
        <taxon>Eukaryota</taxon>
        <taxon>Sar</taxon>
        <taxon>Rhizaria</taxon>
        <taxon>Retaria</taxon>
        <taxon>Foraminifera</taxon>
        <taxon>Monothalamids</taxon>
        <taxon>Reticulomyxidae</taxon>
        <taxon>Reticulomyxa</taxon>
    </lineage>
</organism>
<dbReference type="SMART" id="SM00174">
    <property type="entry name" value="RHO"/>
    <property type="match status" value="1"/>
</dbReference>
<dbReference type="Pfam" id="PF00071">
    <property type="entry name" value="Ras"/>
    <property type="match status" value="2"/>
</dbReference>
<evidence type="ECO:0000313" key="4">
    <source>
        <dbReference type="EMBL" id="ETO07263.1"/>
    </source>
</evidence>
<dbReference type="SUPFAM" id="SSF52540">
    <property type="entry name" value="P-loop containing nucleoside triphosphate hydrolases"/>
    <property type="match status" value="1"/>
</dbReference>
<dbReference type="OrthoDB" id="9989112at2759"/>
<dbReference type="PROSITE" id="PS51421">
    <property type="entry name" value="RAS"/>
    <property type="match status" value="1"/>
</dbReference>
<dbReference type="NCBIfam" id="TIGR00231">
    <property type="entry name" value="small_GTP"/>
    <property type="match status" value="1"/>
</dbReference>
<dbReference type="SMART" id="SM00175">
    <property type="entry name" value="RAB"/>
    <property type="match status" value="1"/>
</dbReference>
<dbReference type="PROSITE" id="PS51420">
    <property type="entry name" value="RHO"/>
    <property type="match status" value="1"/>
</dbReference>
<dbReference type="AlphaFoldDB" id="X6LZA6"/>
<dbReference type="PRINTS" id="PR00449">
    <property type="entry name" value="RASTRNSFRMNG"/>
</dbReference>
<dbReference type="CDD" id="cd00154">
    <property type="entry name" value="Rab"/>
    <property type="match status" value="1"/>
</dbReference>
<dbReference type="InterPro" id="IPR005225">
    <property type="entry name" value="Small_GTP-bd"/>
</dbReference>
<comment type="similarity">
    <text evidence="1">Belongs to the small GTPase superfamily. Rab family.</text>
</comment>
<reference evidence="4 5" key="1">
    <citation type="journal article" date="2013" name="Curr. Biol.">
        <title>The Genome of the Foraminiferan Reticulomyxa filosa.</title>
        <authorList>
            <person name="Glockner G."/>
            <person name="Hulsmann N."/>
            <person name="Schleicher M."/>
            <person name="Noegel A.A."/>
            <person name="Eichinger L."/>
            <person name="Gallinger C."/>
            <person name="Pawlowski J."/>
            <person name="Sierra R."/>
            <person name="Euteneuer U."/>
            <person name="Pillet L."/>
            <person name="Moustafa A."/>
            <person name="Platzer M."/>
            <person name="Groth M."/>
            <person name="Szafranski K."/>
            <person name="Schliwa M."/>
        </authorList>
    </citation>
    <scope>NUCLEOTIDE SEQUENCE [LARGE SCALE GENOMIC DNA]</scope>
</reference>
<name>X6LZA6_RETFI</name>
<dbReference type="InterPro" id="IPR001806">
    <property type="entry name" value="Small_GTPase"/>
</dbReference>
<dbReference type="Proteomes" id="UP000023152">
    <property type="component" value="Unassembled WGS sequence"/>
</dbReference>
<dbReference type="InterPro" id="IPR027417">
    <property type="entry name" value="P-loop_NTPase"/>
</dbReference>
<keyword evidence="5" id="KW-1185">Reference proteome</keyword>
<protein>
    <submittedName>
        <fullName evidence="4">Ras family protein</fullName>
    </submittedName>
</protein>
<keyword evidence="2" id="KW-0547">Nucleotide-binding</keyword>
<dbReference type="SMART" id="SM00173">
    <property type="entry name" value="RAS"/>
    <property type="match status" value="1"/>
</dbReference>
<dbReference type="FunFam" id="3.40.50.300:FF:001447">
    <property type="entry name" value="Ras-related protein Rab-1B"/>
    <property type="match status" value="1"/>
</dbReference>